<dbReference type="AlphaFoldDB" id="A0A1F6DRT5"/>
<accession>A0A1F6DRT5</accession>
<keyword evidence="5" id="KW-0694">RNA-binding</keyword>
<comment type="caution">
    <text evidence="6">The sequence shown here is derived from an EMBL/GenBank/DDBJ whole genome shotgun (WGS) entry which is preliminary data.</text>
</comment>
<dbReference type="CDD" id="cd05797">
    <property type="entry name" value="Ribosomal_L10"/>
    <property type="match status" value="1"/>
</dbReference>
<evidence type="ECO:0000256" key="5">
    <source>
        <dbReference type="HAMAP-Rule" id="MF_00362"/>
    </source>
</evidence>
<evidence type="ECO:0000256" key="3">
    <source>
        <dbReference type="ARBA" id="ARBA00023274"/>
    </source>
</evidence>
<evidence type="ECO:0000256" key="4">
    <source>
        <dbReference type="ARBA" id="ARBA00035202"/>
    </source>
</evidence>
<dbReference type="SUPFAM" id="SSF160369">
    <property type="entry name" value="Ribosomal protein L10-like"/>
    <property type="match status" value="1"/>
</dbReference>
<dbReference type="GO" id="GO:0006412">
    <property type="term" value="P:translation"/>
    <property type="evidence" value="ECO:0007669"/>
    <property type="project" value="UniProtKB-UniRule"/>
</dbReference>
<dbReference type="InterPro" id="IPR043141">
    <property type="entry name" value="Ribosomal_uL10-like_sf"/>
</dbReference>
<sequence>MAITKDKKRAIVAKLIDALKEASSVAFVGFSKLTVKDASKLRSELSRNGVRYFVAKKSLLRLALKERGYAGEIPELPGEVAIAWTTSDVTAPSRGVYDFGRKLKGALSLLGGVFEGAFADAQKMIGIATIPPLPVLRGMFVNVINSPIQGLVMALDQINKTKTSA</sequence>
<dbReference type="NCBIfam" id="NF000955">
    <property type="entry name" value="PRK00099.1-1"/>
    <property type="match status" value="1"/>
</dbReference>
<dbReference type="GO" id="GO:0070180">
    <property type="term" value="F:large ribosomal subunit rRNA binding"/>
    <property type="evidence" value="ECO:0007669"/>
    <property type="project" value="UniProtKB-UniRule"/>
</dbReference>
<dbReference type="STRING" id="1798496.A3C94_01320"/>
<organism evidence="6 7">
    <name type="scientific">Candidatus Kaiserbacteria bacterium RIFCSPHIGHO2_02_FULL_55_17</name>
    <dbReference type="NCBI Taxonomy" id="1798496"/>
    <lineage>
        <taxon>Bacteria</taxon>
        <taxon>Candidatus Kaiseribacteriota</taxon>
    </lineage>
</organism>
<protein>
    <recommendedName>
        <fullName evidence="4 5">Large ribosomal subunit protein uL10</fullName>
    </recommendedName>
</protein>
<dbReference type="GO" id="GO:0005840">
    <property type="term" value="C:ribosome"/>
    <property type="evidence" value="ECO:0007669"/>
    <property type="project" value="UniProtKB-KW"/>
</dbReference>
<comment type="function">
    <text evidence="5">Forms part of the ribosomal stalk, playing a central role in the interaction of the ribosome with GTP-bound translation factors.</text>
</comment>
<dbReference type="Gene3D" id="3.30.70.1730">
    <property type="match status" value="1"/>
</dbReference>
<dbReference type="Pfam" id="PF00466">
    <property type="entry name" value="Ribosomal_L10"/>
    <property type="match status" value="1"/>
</dbReference>
<evidence type="ECO:0000256" key="2">
    <source>
        <dbReference type="ARBA" id="ARBA00022980"/>
    </source>
</evidence>
<evidence type="ECO:0000256" key="1">
    <source>
        <dbReference type="ARBA" id="ARBA00008889"/>
    </source>
</evidence>
<proteinExistence type="inferred from homology"/>
<dbReference type="InterPro" id="IPR047865">
    <property type="entry name" value="Ribosomal_uL10_bac_type"/>
</dbReference>
<dbReference type="HAMAP" id="MF_00362">
    <property type="entry name" value="Ribosomal_uL10"/>
    <property type="match status" value="1"/>
</dbReference>
<keyword evidence="3 5" id="KW-0687">Ribonucleoprotein</keyword>
<reference evidence="6 7" key="1">
    <citation type="journal article" date="2016" name="Nat. Commun.">
        <title>Thousands of microbial genomes shed light on interconnected biogeochemical processes in an aquifer system.</title>
        <authorList>
            <person name="Anantharaman K."/>
            <person name="Brown C.T."/>
            <person name="Hug L.A."/>
            <person name="Sharon I."/>
            <person name="Castelle C.J."/>
            <person name="Probst A.J."/>
            <person name="Thomas B.C."/>
            <person name="Singh A."/>
            <person name="Wilkins M.J."/>
            <person name="Karaoz U."/>
            <person name="Brodie E.L."/>
            <person name="Williams K.H."/>
            <person name="Hubbard S.S."/>
            <person name="Banfield J.F."/>
        </authorList>
    </citation>
    <scope>NUCLEOTIDE SEQUENCE [LARGE SCALE GENOMIC DNA]</scope>
</reference>
<comment type="similarity">
    <text evidence="1 5">Belongs to the universal ribosomal protein uL10 family.</text>
</comment>
<dbReference type="GO" id="GO:1990904">
    <property type="term" value="C:ribonucleoprotein complex"/>
    <property type="evidence" value="ECO:0007669"/>
    <property type="project" value="UniProtKB-KW"/>
</dbReference>
<evidence type="ECO:0000313" key="7">
    <source>
        <dbReference type="Proteomes" id="UP000177232"/>
    </source>
</evidence>
<dbReference type="EMBL" id="MFLJ01000034">
    <property type="protein sequence ID" value="OGG64098.1"/>
    <property type="molecule type" value="Genomic_DNA"/>
</dbReference>
<keyword evidence="2 5" id="KW-0689">Ribosomal protein</keyword>
<dbReference type="InterPro" id="IPR022973">
    <property type="entry name" value="Ribosomal_uL10_bac"/>
</dbReference>
<keyword evidence="5" id="KW-0699">rRNA-binding</keyword>
<comment type="subunit">
    <text evidence="5">Part of the ribosomal stalk of the 50S ribosomal subunit. The N-terminus interacts with L11 and the large rRNA to form the base of the stalk. The C-terminus forms an elongated spine to which L12 dimers bind in a sequential fashion forming a multimeric L10(L12)X complex.</text>
</comment>
<dbReference type="Proteomes" id="UP000177232">
    <property type="component" value="Unassembled WGS sequence"/>
</dbReference>
<dbReference type="InterPro" id="IPR001790">
    <property type="entry name" value="Ribosomal_uL10"/>
</dbReference>
<dbReference type="PANTHER" id="PTHR11560">
    <property type="entry name" value="39S RIBOSOMAL PROTEIN L10, MITOCHONDRIAL"/>
    <property type="match status" value="1"/>
</dbReference>
<gene>
    <name evidence="5" type="primary">rplJ</name>
    <name evidence="6" type="ORF">A3C94_01320</name>
</gene>
<name>A0A1F6DRT5_9BACT</name>
<evidence type="ECO:0000313" key="6">
    <source>
        <dbReference type="EMBL" id="OGG64098.1"/>
    </source>
</evidence>